<protein>
    <submittedName>
        <fullName evidence="1">Uncharacterized protein</fullName>
    </submittedName>
</protein>
<gene>
    <name evidence="1" type="ORF">LCGC14_1689790</name>
</gene>
<comment type="caution">
    <text evidence="1">The sequence shown here is derived from an EMBL/GenBank/DDBJ whole genome shotgun (WGS) entry which is preliminary data.</text>
</comment>
<dbReference type="AlphaFoldDB" id="A0A0F9HLM9"/>
<name>A0A0F9HLM9_9ZZZZ</name>
<reference evidence="1" key="1">
    <citation type="journal article" date="2015" name="Nature">
        <title>Complex archaea that bridge the gap between prokaryotes and eukaryotes.</title>
        <authorList>
            <person name="Spang A."/>
            <person name="Saw J.H."/>
            <person name="Jorgensen S.L."/>
            <person name="Zaremba-Niedzwiedzka K."/>
            <person name="Martijn J."/>
            <person name="Lind A.E."/>
            <person name="van Eijk R."/>
            <person name="Schleper C."/>
            <person name="Guy L."/>
            <person name="Ettema T.J."/>
        </authorList>
    </citation>
    <scope>NUCLEOTIDE SEQUENCE</scope>
</reference>
<evidence type="ECO:0000313" key="1">
    <source>
        <dbReference type="EMBL" id="KKM16047.1"/>
    </source>
</evidence>
<sequence length="479" mass="55883">MPDDKYSCSDIKHPNWRKKDKICLTPVTFSDFNLINIKQKQEGEPTSEKVCGAFEQSMGLKQIILEQLNYYSSTGQRKYSILQVSAMIGISEPTTRKRIKEVLLLLISPIHSDIQKSNTVYRMIFGKITISYHDLRQGALIAGLKLITSPSAFFNIVKNNHSISKQKVEVECKLKHLSLRTISRVKEASRVCKTCADIEWQKSVKKLNLDKEISFNRILDLAQDRNLEVVSFTNPDLPLTQAEFHNLKQANALLNKRNREIVFMWKHKDCKRIFNSKYRNIQEGLSHCPYCNINVDQRITHNMVELIFSKYNTSFSKEFESEKKLKEILAIEGYENLLELNMKSIKDIYRSRITIDCFAILNINRRKIKLSIEHDGAQHDKREKIGIDAMIALSKINGILLTYNEARDRWEAQLKRDNELKNLFDILKKSDYFLIQVPYTVKGNARYEFIIKEFERQTDEPINFNLADVPNWKSLLKTF</sequence>
<accession>A0A0F9HLM9</accession>
<proteinExistence type="predicted"/>
<dbReference type="EMBL" id="LAZR01014765">
    <property type="protein sequence ID" value="KKM16047.1"/>
    <property type="molecule type" value="Genomic_DNA"/>
</dbReference>
<organism evidence="1">
    <name type="scientific">marine sediment metagenome</name>
    <dbReference type="NCBI Taxonomy" id="412755"/>
    <lineage>
        <taxon>unclassified sequences</taxon>
        <taxon>metagenomes</taxon>
        <taxon>ecological metagenomes</taxon>
    </lineage>
</organism>